<dbReference type="KEGG" id="bpg:Bathy04g02540"/>
<proteinExistence type="predicted"/>
<dbReference type="STRING" id="41875.K8EEP2"/>
<dbReference type="GO" id="GO:0009536">
    <property type="term" value="C:plastid"/>
    <property type="evidence" value="ECO:0007669"/>
    <property type="project" value="UniProtKB-SubCell"/>
</dbReference>
<dbReference type="PANTHER" id="PTHR31906">
    <property type="entry name" value="PLASTID-LIPID-ASSOCIATED PROTEIN 4, CHLOROPLASTIC-RELATED"/>
    <property type="match status" value="1"/>
</dbReference>
<evidence type="ECO:0000256" key="3">
    <source>
        <dbReference type="SAM" id="Coils"/>
    </source>
</evidence>
<keyword evidence="6" id="KW-1185">Reference proteome</keyword>
<keyword evidence="2" id="KW-0934">Plastid</keyword>
<comment type="subcellular location">
    <subcellularLocation>
        <location evidence="1">Plastid</location>
    </subcellularLocation>
</comment>
<dbReference type="Proteomes" id="UP000198341">
    <property type="component" value="Chromosome 4"/>
</dbReference>
<feature type="coiled-coil region" evidence="3">
    <location>
        <begin position="94"/>
        <end position="121"/>
    </location>
</feature>
<protein>
    <recommendedName>
        <fullName evidence="4">Plastid lipid-associated protein/fibrillin conserved domain-containing protein</fullName>
    </recommendedName>
</protein>
<feature type="domain" description="Plastid lipid-associated protein/fibrillin conserved" evidence="4">
    <location>
        <begin position="74"/>
        <end position="227"/>
    </location>
</feature>
<dbReference type="EMBL" id="FO082275">
    <property type="protein sequence ID" value="CCO16409.1"/>
    <property type="molecule type" value="Genomic_DNA"/>
</dbReference>
<dbReference type="RefSeq" id="XP_007513884.1">
    <property type="nucleotide sequence ID" value="XM_007513822.1"/>
</dbReference>
<name>K8EEP2_9CHLO</name>
<dbReference type="OrthoDB" id="550273at2759"/>
<evidence type="ECO:0000313" key="6">
    <source>
        <dbReference type="Proteomes" id="UP000198341"/>
    </source>
</evidence>
<dbReference type="InterPro" id="IPR006843">
    <property type="entry name" value="PAP/fibrillin_dom"/>
</dbReference>
<organism evidence="5 6">
    <name type="scientific">Bathycoccus prasinos</name>
    <dbReference type="NCBI Taxonomy" id="41875"/>
    <lineage>
        <taxon>Eukaryota</taxon>
        <taxon>Viridiplantae</taxon>
        <taxon>Chlorophyta</taxon>
        <taxon>Mamiellophyceae</taxon>
        <taxon>Mamiellales</taxon>
        <taxon>Bathycoccaceae</taxon>
        <taxon>Bathycoccus</taxon>
    </lineage>
</organism>
<reference evidence="5 6" key="1">
    <citation type="submission" date="2011-10" db="EMBL/GenBank/DDBJ databases">
        <authorList>
            <person name="Genoscope - CEA"/>
        </authorList>
    </citation>
    <scope>NUCLEOTIDE SEQUENCE [LARGE SCALE GENOMIC DNA]</scope>
    <source>
        <strain evidence="5 6">RCC 1105</strain>
    </source>
</reference>
<dbReference type="AlphaFoldDB" id="K8EEP2"/>
<accession>K8EEP2</accession>
<evidence type="ECO:0000259" key="4">
    <source>
        <dbReference type="Pfam" id="PF04755"/>
    </source>
</evidence>
<gene>
    <name evidence="5" type="ORF">Bathy04g02540</name>
</gene>
<keyword evidence="3" id="KW-0175">Coiled coil</keyword>
<evidence type="ECO:0000256" key="2">
    <source>
        <dbReference type="ARBA" id="ARBA00022640"/>
    </source>
</evidence>
<dbReference type="Pfam" id="PF04755">
    <property type="entry name" value="PAP_fibrillin"/>
    <property type="match status" value="1"/>
</dbReference>
<evidence type="ECO:0000256" key="1">
    <source>
        <dbReference type="ARBA" id="ARBA00004474"/>
    </source>
</evidence>
<dbReference type="InterPro" id="IPR039633">
    <property type="entry name" value="PAP"/>
</dbReference>
<evidence type="ECO:0000313" key="5">
    <source>
        <dbReference type="EMBL" id="CCO16409.1"/>
    </source>
</evidence>
<dbReference type="GeneID" id="19016279"/>
<dbReference type="eggNOG" id="ENOG502QRYX">
    <property type="taxonomic scope" value="Eukaryota"/>
</dbReference>
<sequence>MSLSLSSANTYSSTAQNIALCAAGGGRPKTTPTLTLFRRYSQRRRRGFPTRSSLTSDTFSDVNDDERKRKRAVLKEKLIESCRGTYRGAVGFSNDREREDIRNAKEALETFGAEEKEEEKDWMRNRLNGRWKLIYTTALDVTGLLVFSVPPPPLPFFPPPPIVVGDIFQEFKTDAKEIVNEIRASVPWVLEEKDGVILRVNATYKGVDDSSINSKKALELVFQEAVVSDVRISELTETLLAPAILPRSELNQRALLFLRDFEVRFPLFGRAARAMGGSDENGVSGAAVGRYEFSYCDEDVLIGKATGSQGIFIFTKDHQSQM</sequence>